<protein>
    <submittedName>
        <fullName evidence="3">Glycosyltransferase EpsF</fullName>
        <ecNumber evidence="3">2.4.-.-</ecNumber>
    </submittedName>
</protein>
<dbReference type="EC" id="2.4.-.-" evidence="3"/>
<dbReference type="InterPro" id="IPR050194">
    <property type="entry name" value="Glycosyltransferase_grp1"/>
</dbReference>
<feature type="domain" description="Glycosyl transferase family 1" evidence="1">
    <location>
        <begin position="176"/>
        <end position="330"/>
    </location>
</feature>
<dbReference type="CDD" id="cd03801">
    <property type="entry name" value="GT4_PimA-like"/>
    <property type="match status" value="1"/>
</dbReference>
<dbReference type="PROSITE" id="PS51257">
    <property type="entry name" value="PROKAR_LIPOPROTEIN"/>
    <property type="match status" value="1"/>
</dbReference>
<dbReference type="RefSeq" id="WP_156730512.1">
    <property type="nucleotide sequence ID" value="NZ_CACRSZ010000088.1"/>
</dbReference>
<dbReference type="PANTHER" id="PTHR45947:SF3">
    <property type="entry name" value="SULFOQUINOVOSYL TRANSFERASE SQD2"/>
    <property type="match status" value="1"/>
</dbReference>
<organism evidence="3">
    <name type="scientific">Bacteroides faecis</name>
    <dbReference type="NCBI Taxonomy" id="674529"/>
    <lineage>
        <taxon>Bacteria</taxon>
        <taxon>Pseudomonadati</taxon>
        <taxon>Bacteroidota</taxon>
        <taxon>Bacteroidia</taxon>
        <taxon>Bacteroidales</taxon>
        <taxon>Bacteroidaceae</taxon>
        <taxon>Bacteroides</taxon>
    </lineage>
</organism>
<dbReference type="GO" id="GO:0016757">
    <property type="term" value="F:glycosyltransferase activity"/>
    <property type="evidence" value="ECO:0007669"/>
    <property type="project" value="UniProtKB-KW"/>
</dbReference>
<feature type="domain" description="Glycosyltransferase subfamily 4-like N-terminal" evidence="2">
    <location>
        <begin position="13"/>
        <end position="165"/>
    </location>
</feature>
<evidence type="ECO:0000313" key="3">
    <source>
        <dbReference type="EMBL" id="VYT51150.1"/>
    </source>
</evidence>
<keyword evidence="3" id="KW-0328">Glycosyltransferase</keyword>
<keyword evidence="3" id="KW-0808">Transferase</keyword>
<dbReference type="PANTHER" id="PTHR45947">
    <property type="entry name" value="SULFOQUINOVOSYL TRANSFERASE SQD2"/>
    <property type="match status" value="1"/>
</dbReference>
<evidence type="ECO:0000259" key="1">
    <source>
        <dbReference type="Pfam" id="PF00534"/>
    </source>
</evidence>
<dbReference type="SUPFAM" id="SSF53756">
    <property type="entry name" value="UDP-Glycosyltransferase/glycogen phosphorylase"/>
    <property type="match status" value="1"/>
</dbReference>
<dbReference type="Pfam" id="PF13439">
    <property type="entry name" value="Glyco_transf_4"/>
    <property type="match status" value="1"/>
</dbReference>
<dbReference type="AlphaFoldDB" id="A0A6N2XBP4"/>
<dbReference type="InterPro" id="IPR028098">
    <property type="entry name" value="Glyco_trans_4-like_N"/>
</dbReference>
<evidence type="ECO:0000259" key="2">
    <source>
        <dbReference type="Pfam" id="PF13439"/>
    </source>
</evidence>
<dbReference type="Gene3D" id="3.40.50.2000">
    <property type="entry name" value="Glycogen Phosphorylase B"/>
    <property type="match status" value="2"/>
</dbReference>
<dbReference type="Pfam" id="PF00534">
    <property type="entry name" value="Glycos_transf_1"/>
    <property type="match status" value="1"/>
</dbReference>
<sequence>MKIVHILASLGSGGIQGFVFSLACQQSRLGHDVMVIATDVCDNEHSSKQEIIYHQHNVKVHRLNRKRGNKLDLLKTIYGCRKLVSEFKPDIVNTHATLWHMIGALSTVGTSYKQICTVHNTPERWNFVTNMLCKNKPVICCSIPAFENRVQKSSNVICIENGVDATLVRTSEIVDLRREFNLPEDTKVVVSVGNLRPQKNYKNVIELAKHYENTNVHFFICGGNHGGPSYDDPKLYEGYPNLHCLGTRSDVSAIENSADLFLSSSTFEGLPIAVLEAYFNGIPCILSPIPQHINISNVEEVFIPKSFAVSDFIKVIDKALLTKKLHNNIYASREKSLEKYSITGTAILYIDYYNKNL</sequence>
<proteinExistence type="predicted"/>
<accession>A0A6N2XBP4</accession>
<dbReference type="InterPro" id="IPR001296">
    <property type="entry name" value="Glyco_trans_1"/>
</dbReference>
<gene>
    <name evidence="3" type="primary">epsF_4</name>
    <name evidence="3" type="ORF">BFLFYP10_04086</name>
</gene>
<name>A0A6N2XBP4_9BACE</name>
<reference evidence="3" key="1">
    <citation type="submission" date="2019-11" db="EMBL/GenBank/DDBJ databases">
        <authorList>
            <person name="Feng L."/>
        </authorList>
    </citation>
    <scope>NUCLEOTIDE SEQUENCE</scope>
    <source>
        <strain evidence="3">BfaecisLFYP10</strain>
    </source>
</reference>
<dbReference type="EMBL" id="CACRSZ010000088">
    <property type="protein sequence ID" value="VYT51150.1"/>
    <property type="molecule type" value="Genomic_DNA"/>
</dbReference>